<dbReference type="Proteomes" id="UP000054560">
    <property type="component" value="Unassembled WGS sequence"/>
</dbReference>
<dbReference type="eggNOG" id="KOG2007">
    <property type="taxonomic scope" value="Eukaryota"/>
</dbReference>
<evidence type="ECO:0000256" key="9">
    <source>
        <dbReference type="ARBA" id="ARBA00022917"/>
    </source>
</evidence>
<evidence type="ECO:0000256" key="8">
    <source>
        <dbReference type="ARBA" id="ARBA00022840"/>
    </source>
</evidence>
<evidence type="ECO:0000256" key="4">
    <source>
        <dbReference type="ARBA" id="ARBA00022598"/>
    </source>
</evidence>
<dbReference type="PRINTS" id="PR00983">
    <property type="entry name" value="TRNASYNTHCYS"/>
</dbReference>
<evidence type="ECO:0000256" key="10">
    <source>
        <dbReference type="ARBA" id="ARBA00023146"/>
    </source>
</evidence>
<keyword evidence="4" id="KW-0436">Ligase</keyword>
<dbReference type="GO" id="GO:0005737">
    <property type="term" value="C:cytoplasm"/>
    <property type="evidence" value="ECO:0007669"/>
    <property type="project" value="TreeGrafter"/>
</dbReference>
<dbReference type="AlphaFoldDB" id="A0A0L0G0C5"/>
<evidence type="ECO:0000256" key="6">
    <source>
        <dbReference type="ARBA" id="ARBA00022741"/>
    </source>
</evidence>
<keyword evidence="9" id="KW-0648">Protein biosynthesis</keyword>
<gene>
    <name evidence="13" type="ORF">SARC_05396</name>
</gene>
<dbReference type="HAMAP" id="MF_00041">
    <property type="entry name" value="Cys_tRNA_synth"/>
    <property type="match status" value="1"/>
</dbReference>
<dbReference type="GO" id="GO:0004817">
    <property type="term" value="F:cysteine-tRNA ligase activity"/>
    <property type="evidence" value="ECO:0007669"/>
    <property type="project" value="UniProtKB-EC"/>
</dbReference>
<keyword evidence="5" id="KW-0479">Metal-binding</keyword>
<comment type="cofactor">
    <cofactor evidence="1">
        <name>Zn(2+)</name>
        <dbReference type="ChEBI" id="CHEBI:29105"/>
    </cofactor>
</comment>
<dbReference type="EMBL" id="KQ241938">
    <property type="protein sequence ID" value="KNC82304.1"/>
    <property type="molecule type" value="Genomic_DNA"/>
</dbReference>
<name>A0A0L0G0C5_9EUKA</name>
<dbReference type="CDD" id="cd00672">
    <property type="entry name" value="CysRS_core"/>
    <property type="match status" value="1"/>
</dbReference>
<dbReference type="EC" id="6.1.1.16" evidence="3"/>
<dbReference type="PANTHER" id="PTHR10890:SF27">
    <property type="entry name" value="CYSTEINE--TRNA LIGASE, MITOCHONDRIAL-RELATED"/>
    <property type="match status" value="1"/>
</dbReference>
<comment type="similarity">
    <text evidence="2">Belongs to the class-I aminoacyl-tRNA synthetase family.</text>
</comment>
<dbReference type="STRING" id="667725.A0A0L0G0C5"/>
<protein>
    <recommendedName>
        <fullName evidence="3">cysteine--tRNA ligase</fullName>
        <ecNumber evidence="3">6.1.1.16</ecNumber>
    </recommendedName>
    <alternativeName>
        <fullName evidence="11">Cysteinyl-tRNA synthetase</fullName>
    </alternativeName>
</protein>
<dbReference type="GO" id="GO:0046872">
    <property type="term" value="F:metal ion binding"/>
    <property type="evidence" value="ECO:0007669"/>
    <property type="project" value="UniProtKB-KW"/>
</dbReference>
<feature type="domain" description="tRNA synthetases class I catalytic" evidence="12">
    <location>
        <begin position="152"/>
        <end position="435"/>
    </location>
</feature>
<dbReference type="GO" id="GO:0005524">
    <property type="term" value="F:ATP binding"/>
    <property type="evidence" value="ECO:0007669"/>
    <property type="project" value="UniProtKB-KW"/>
</dbReference>
<keyword evidence="6" id="KW-0547">Nucleotide-binding</keyword>
<dbReference type="Gene3D" id="1.20.120.1910">
    <property type="entry name" value="Cysteine-tRNA ligase, C-terminal anti-codon recognition domain"/>
    <property type="match status" value="1"/>
</dbReference>
<keyword evidence="7" id="KW-0862">Zinc</keyword>
<keyword evidence="8" id="KW-0067">ATP-binding</keyword>
<dbReference type="RefSeq" id="XP_014156206.1">
    <property type="nucleotide sequence ID" value="XM_014300731.1"/>
</dbReference>
<organism evidence="13 14">
    <name type="scientific">Sphaeroforma arctica JP610</name>
    <dbReference type="NCBI Taxonomy" id="667725"/>
    <lineage>
        <taxon>Eukaryota</taxon>
        <taxon>Ichthyosporea</taxon>
        <taxon>Ichthyophonida</taxon>
        <taxon>Sphaeroforma</taxon>
    </lineage>
</organism>
<evidence type="ECO:0000256" key="11">
    <source>
        <dbReference type="ARBA" id="ARBA00031499"/>
    </source>
</evidence>
<dbReference type="NCBIfam" id="TIGR00435">
    <property type="entry name" value="cysS"/>
    <property type="match status" value="1"/>
</dbReference>
<dbReference type="SUPFAM" id="SSF52374">
    <property type="entry name" value="Nucleotidylyl transferase"/>
    <property type="match status" value="1"/>
</dbReference>
<dbReference type="PANTHER" id="PTHR10890">
    <property type="entry name" value="CYSTEINYL-TRNA SYNTHETASE"/>
    <property type="match status" value="1"/>
</dbReference>
<dbReference type="Gene3D" id="3.40.50.620">
    <property type="entry name" value="HUPs"/>
    <property type="match status" value="1"/>
</dbReference>
<sequence length="707" mass="79569">MMGTQGVLRCVPCSFYGPKASMISHRVLFRRRCLSTAIRGREIPRPIYDFRYVSAISNNFPSWHSPRPTYTYNYGRVGSVCRKQLHSTNCLHSTKPASALGSSDKKVAYVDSSICSDTLEDNSANKVTYVDTGCVVYNSRTRTKTPLTRQAHSSLSWYMCGPTVYDSMHLGHAVTYIRFDVVRRILSDYCGVPVCQVMGITDIDDKIITRAEERRISVKSLAENYEREFLEDLILLGCLPPTCTARVSDHLPEIITFIKGLEDRGYAYRLTDDRERVSIYFDVGKYGDRYGALAPERAQNNLTTKKEVVDEEVVPTKANKRDARDFALWKAADNTDGVSIVGDVSWESPWGSGRPGWHIECSAMSCHILGDHLDLHTGGIDLKFPHHENEIAQCEALHNHTWAQCFLHTGHLHIEGLKMSKSLKNFTTVRDFLGIKDDSDNLSSPAAVDIDSRKGEMIFAPQQLRLACLMTKYNAPMHYSDNLMTQALNIENRFRTFFSDADEFHAKNSSSKWSAADTQLMKELESIRFTIDDKLRDDFDTPGTMHRLLDMVTTTNKHMSADRTQAATASVLAVRDYIDSILSMMGVQMQQTRNIDSSVNQSRVSTEEVVDHFVDFRSNVRDKALSALKSIKKNSRTDETTKEKLTEEMLTVLKSILTSCDGLRNEVLPSLGVSLKDSAAGSKWRFGQLNVPTLSPKTKGTTTDTKQ</sequence>
<evidence type="ECO:0000313" key="14">
    <source>
        <dbReference type="Proteomes" id="UP000054560"/>
    </source>
</evidence>
<dbReference type="InterPro" id="IPR015803">
    <property type="entry name" value="Cys-tRNA-ligase"/>
</dbReference>
<keyword evidence="10" id="KW-0030">Aminoacyl-tRNA synthetase</keyword>
<keyword evidence="14" id="KW-1185">Reference proteome</keyword>
<dbReference type="InterPro" id="IPR032678">
    <property type="entry name" value="tRNA-synt_1_cat_dom"/>
</dbReference>
<dbReference type="SUPFAM" id="SSF47323">
    <property type="entry name" value="Anticodon-binding domain of a subclass of class I aminoacyl-tRNA synthetases"/>
    <property type="match status" value="1"/>
</dbReference>
<evidence type="ECO:0000256" key="7">
    <source>
        <dbReference type="ARBA" id="ARBA00022833"/>
    </source>
</evidence>
<evidence type="ECO:0000256" key="3">
    <source>
        <dbReference type="ARBA" id="ARBA00012832"/>
    </source>
</evidence>
<dbReference type="InterPro" id="IPR024909">
    <property type="entry name" value="Cys-tRNA/MSH_ligase"/>
</dbReference>
<evidence type="ECO:0000259" key="12">
    <source>
        <dbReference type="Pfam" id="PF01406"/>
    </source>
</evidence>
<dbReference type="GO" id="GO:0006423">
    <property type="term" value="P:cysteinyl-tRNA aminoacylation"/>
    <property type="evidence" value="ECO:0007669"/>
    <property type="project" value="InterPro"/>
</dbReference>
<evidence type="ECO:0000256" key="5">
    <source>
        <dbReference type="ARBA" id="ARBA00022723"/>
    </source>
</evidence>
<dbReference type="OrthoDB" id="438179at2759"/>
<evidence type="ECO:0000256" key="1">
    <source>
        <dbReference type="ARBA" id="ARBA00001947"/>
    </source>
</evidence>
<dbReference type="InterPro" id="IPR009080">
    <property type="entry name" value="tRNAsynth_Ia_anticodon-bd"/>
</dbReference>
<reference evidence="13 14" key="1">
    <citation type="submission" date="2011-02" db="EMBL/GenBank/DDBJ databases">
        <title>The Genome Sequence of Sphaeroforma arctica JP610.</title>
        <authorList>
            <consortium name="The Broad Institute Genome Sequencing Platform"/>
            <person name="Russ C."/>
            <person name="Cuomo C."/>
            <person name="Young S.K."/>
            <person name="Zeng Q."/>
            <person name="Gargeya S."/>
            <person name="Alvarado L."/>
            <person name="Berlin A."/>
            <person name="Chapman S.B."/>
            <person name="Chen Z."/>
            <person name="Freedman E."/>
            <person name="Gellesch M."/>
            <person name="Goldberg J."/>
            <person name="Griggs A."/>
            <person name="Gujja S."/>
            <person name="Heilman E."/>
            <person name="Heiman D."/>
            <person name="Howarth C."/>
            <person name="Mehta T."/>
            <person name="Neiman D."/>
            <person name="Pearson M."/>
            <person name="Roberts A."/>
            <person name="Saif S."/>
            <person name="Shea T."/>
            <person name="Shenoy N."/>
            <person name="Sisk P."/>
            <person name="Stolte C."/>
            <person name="Sykes S."/>
            <person name="White J."/>
            <person name="Yandava C."/>
            <person name="Burger G."/>
            <person name="Gray M.W."/>
            <person name="Holland P.W.H."/>
            <person name="King N."/>
            <person name="Lang F.B.F."/>
            <person name="Roger A.J."/>
            <person name="Ruiz-Trillo I."/>
            <person name="Haas B."/>
            <person name="Nusbaum C."/>
            <person name="Birren B."/>
        </authorList>
    </citation>
    <scope>NUCLEOTIDE SEQUENCE [LARGE SCALE GENOMIC DNA]</scope>
    <source>
        <strain evidence="13 14">JP610</strain>
    </source>
</reference>
<dbReference type="GeneID" id="25905900"/>
<dbReference type="InterPro" id="IPR014729">
    <property type="entry name" value="Rossmann-like_a/b/a_fold"/>
</dbReference>
<evidence type="ECO:0000256" key="2">
    <source>
        <dbReference type="ARBA" id="ARBA00005594"/>
    </source>
</evidence>
<dbReference type="Pfam" id="PF01406">
    <property type="entry name" value="tRNA-synt_1e"/>
    <property type="match status" value="1"/>
</dbReference>
<accession>A0A0L0G0C5</accession>
<proteinExistence type="inferred from homology"/>
<evidence type="ECO:0000313" key="13">
    <source>
        <dbReference type="EMBL" id="KNC82304.1"/>
    </source>
</evidence>